<evidence type="ECO:0000256" key="1">
    <source>
        <dbReference type="SAM" id="MobiDB-lite"/>
    </source>
</evidence>
<keyword evidence="3" id="KW-1185">Reference proteome</keyword>
<organism evidence="2 3">
    <name type="scientific">Novosphingobium mangrovi</name>
    <name type="common">ex Hu et al. 2023</name>
    <dbReference type="NCBI Taxonomy" id="2930094"/>
    <lineage>
        <taxon>Bacteria</taxon>
        <taxon>Pseudomonadati</taxon>
        <taxon>Pseudomonadota</taxon>
        <taxon>Alphaproteobacteria</taxon>
        <taxon>Sphingomonadales</taxon>
        <taxon>Sphingomonadaceae</taxon>
        <taxon>Novosphingobium</taxon>
    </lineage>
</organism>
<protein>
    <submittedName>
        <fullName evidence="2">Uncharacterized protein</fullName>
    </submittedName>
</protein>
<evidence type="ECO:0000313" key="3">
    <source>
        <dbReference type="Proteomes" id="UP001162802"/>
    </source>
</evidence>
<feature type="region of interest" description="Disordered" evidence="1">
    <location>
        <begin position="17"/>
        <end position="50"/>
    </location>
</feature>
<name>A0ABT0A8W9_9SPHN</name>
<sequence length="82" mass="8551">MAGAVAKAGAISSALMSPSSRNWAEADGPHLQSENRLLNGNKGSSAALPLHPMNQSFKLLRLLGRDQSFVGREATSSEASEA</sequence>
<proteinExistence type="predicted"/>
<evidence type="ECO:0000313" key="2">
    <source>
        <dbReference type="EMBL" id="MCJ1959649.1"/>
    </source>
</evidence>
<dbReference type="Proteomes" id="UP001162802">
    <property type="component" value="Unassembled WGS sequence"/>
</dbReference>
<feature type="compositionally biased region" description="Polar residues" evidence="1">
    <location>
        <begin position="32"/>
        <end position="44"/>
    </location>
</feature>
<reference evidence="2" key="1">
    <citation type="submission" date="2022-03" db="EMBL/GenBank/DDBJ databases">
        <title>Identification of a novel bacterium isolated from mangrove sediments.</title>
        <authorList>
            <person name="Pan X."/>
        </authorList>
    </citation>
    <scope>NUCLEOTIDE SEQUENCE</scope>
    <source>
        <strain evidence="2">B2637</strain>
    </source>
</reference>
<comment type="caution">
    <text evidence="2">The sequence shown here is derived from an EMBL/GenBank/DDBJ whole genome shotgun (WGS) entry which is preliminary data.</text>
</comment>
<gene>
    <name evidence="2" type="ORF">MTR65_03000</name>
</gene>
<dbReference type="EMBL" id="JALHAT010000003">
    <property type="protein sequence ID" value="MCJ1959649.1"/>
    <property type="molecule type" value="Genomic_DNA"/>
</dbReference>
<accession>A0ABT0A8W9</accession>
<dbReference type="RefSeq" id="WP_243796895.1">
    <property type="nucleotide sequence ID" value="NZ_JALHAT010000003.1"/>
</dbReference>